<protein>
    <submittedName>
        <fullName evidence="1">Uncharacterized protein</fullName>
    </submittedName>
</protein>
<evidence type="ECO:0000313" key="2">
    <source>
        <dbReference type="Proteomes" id="UP001139516"/>
    </source>
</evidence>
<proteinExistence type="predicted"/>
<organism evidence="1 2">
    <name type="scientific">Roseomonas acroporae</name>
    <dbReference type="NCBI Taxonomy" id="2937791"/>
    <lineage>
        <taxon>Bacteria</taxon>
        <taxon>Pseudomonadati</taxon>
        <taxon>Pseudomonadota</taxon>
        <taxon>Alphaproteobacteria</taxon>
        <taxon>Acetobacterales</taxon>
        <taxon>Roseomonadaceae</taxon>
        <taxon>Roseomonas</taxon>
    </lineage>
</organism>
<accession>A0A9X1YBN4</accession>
<dbReference type="EMBL" id="JALPRX010000095">
    <property type="protein sequence ID" value="MCK8786760.1"/>
    <property type="molecule type" value="Genomic_DNA"/>
</dbReference>
<dbReference type="Proteomes" id="UP001139516">
    <property type="component" value="Unassembled WGS sequence"/>
</dbReference>
<name>A0A9X1YBN4_9PROT</name>
<sequence>MTPEQRRETEKQARETRLVDMAVARAPNLSAEIRKAAEANIDADIMAERAGGRTRPVSAGARSARITAEDQRLVDRVEALRRSVISGQEQNQIQAQRSARDQAAIQICTYRGQMLDAQVGASNRSILNLEGMIAGVRARDACLQVYQQTGIVPGL</sequence>
<keyword evidence="2" id="KW-1185">Reference proteome</keyword>
<dbReference type="AlphaFoldDB" id="A0A9X1YBN4"/>
<comment type="caution">
    <text evidence="1">The sequence shown here is derived from an EMBL/GenBank/DDBJ whole genome shotgun (WGS) entry which is preliminary data.</text>
</comment>
<dbReference type="RefSeq" id="WP_248668874.1">
    <property type="nucleotide sequence ID" value="NZ_JALPRX010000095.1"/>
</dbReference>
<evidence type="ECO:0000313" key="1">
    <source>
        <dbReference type="EMBL" id="MCK8786760.1"/>
    </source>
</evidence>
<gene>
    <name evidence="1" type="ORF">M0638_20520</name>
</gene>
<reference evidence="1" key="1">
    <citation type="submission" date="2022-04" db="EMBL/GenBank/DDBJ databases">
        <title>Roseomonas acroporae sp. nov., isolated from coral Acropora digitifera.</title>
        <authorList>
            <person name="Sun H."/>
        </authorList>
    </citation>
    <scope>NUCLEOTIDE SEQUENCE</scope>
    <source>
        <strain evidence="1">NAR14</strain>
    </source>
</reference>